<keyword evidence="2" id="KW-1185">Reference proteome</keyword>
<evidence type="ECO:0000313" key="2">
    <source>
        <dbReference type="Proteomes" id="UP000552709"/>
    </source>
</evidence>
<dbReference type="RefSeq" id="WP_184132867.1">
    <property type="nucleotide sequence ID" value="NZ_JACHFL010000006.1"/>
</dbReference>
<evidence type="ECO:0000313" key="1">
    <source>
        <dbReference type="EMBL" id="MBB5363619.1"/>
    </source>
</evidence>
<reference evidence="1 2" key="1">
    <citation type="submission" date="2020-08" db="EMBL/GenBank/DDBJ databases">
        <title>Genomic Encyclopedia of Type Strains, Phase IV (KMG-IV): sequencing the most valuable type-strain genomes for metagenomic binning, comparative biology and taxonomic classification.</title>
        <authorList>
            <person name="Goeker M."/>
        </authorList>
    </citation>
    <scope>NUCLEOTIDE SEQUENCE [LARGE SCALE GENOMIC DNA]</scope>
    <source>
        <strain evidence="1 2">DSM 27939</strain>
    </source>
</reference>
<gene>
    <name evidence="1" type="ORF">HNQ08_002725</name>
</gene>
<dbReference type="AlphaFoldDB" id="A0A7W8JUZ4"/>
<comment type="caution">
    <text evidence="1">The sequence shown here is derived from an EMBL/GenBank/DDBJ whole genome shotgun (WGS) entry which is preliminary data.</text>
</comment>
<proteinExistence type="predicted"/>
<accession>A0A7W8JUZ4</accession>
<protein>
    <submittedName>
        <fullName evidence="1">Uncharacterized protein</fullName>
    </submittedName>
</protein>
<dbReference type="Proteomes" id="UP000552709">
    <property type="component" value="Unassembled WGS sequence"/>
</dbReference>
<name>A0A7W8JUZ4_9DEIO</name>
<sequence length="65" mass="6608">MTEHRKPWECGESSGAALLDGVGLEPVSSKGAVDLLSGQMAGMVQPDLVSTMLVPARSIGVLVGA</sequence>
<dbReference type="EMBL" id="JACHFL010000006">
    <property type="protein sequence ID" value="MBB5363619.1"/>
    <property type="molecule type" value="Genomic_DNA"/>
</dbReference>
<organism evidence="1 2">
    <name type="scientific">Deinococcus humi</name>
    <dbReference type="NCBI Taxonomy" id="662880"/>
    <lineage>
        <taxon>Bacteria</taxon>
        <taxon>Thermotogati</taxon>
        <taxon>Deinococcota</taxon>
        <taxon>Deinococci</taxon>
        <taxon>Deinococcales</taxon>
        <taxon>Deinococcaceae</taxon>
        <taxon>Deinococcus</taxon>
    </lineage>
</organism>